<keyword evidence="3" id="KW-0472">Membrane</keyword>
<evidence type="ECO:0000256" key="5">
    <source>
        <dbReference type="ARBA" id="ARBA00023288"/>
    </source>
</evidence>
<dbReference type="EMBL" id="LQOJ01000019">
    <property type="protein sequence ID" value="ORV07572.1"/>
    <property type="molecule type" value="Genomic_DNA"/>
</dbReference>
<keyword evidence="4" id="KW-0564">Palmitate</keyword>
<dbReference type="AlphaFoldDB" id="A0A1X1RJ53"/>
<proteinExistence type="predicted"/>
<evidence type="ECO:0000256" key="2">
    <source>
        <dbReference type="ARBA" id="ARBA00022729"/>
    </source>
</evidence>
<keyword evidence="7" id="KW-1185">Reference proteome</keyword>
<comment type="caution">
    <text evidence="6">The sequence shown here is derived from an EMBL/GenBank/DDBJ whole genome shotgun (WGS) entry which is preliminary data.</text>
</comment>
<gene>
    <name evidence="6" type="ORF">AWC04_03930</name>
</gene>
<evidence type="ECO:0008006" key="8">
    <source>
        <dbReference type="Google" id="ProtNLM"/>
    </source>
</evidence>
<dbReference type="Pfam" id="PF05481">
    <property type="entry name" value="Myco_19_kDa"/>
    <property type="match status" value="1"/>
</dbReference>
<accession>A0A1X1RJ53</accession>
<evidence type="ECO:0000256" key="3">
    <source>
        <dbReference type="ARBA" id="ARBA00023136"/>
    </source>
</evidence>
<evidence type="ECO:0000256" key="4">
    <source>
        <dbReference type="ARBA" id="ARBA00023139"/>
    </source>
</evidence>
<dbReference type="GO" id="GO:0016020">
    <property type="term" value="C:membrane"/>
    <property type="evidence" value="ECO:0007669"/>
    <property type="project" value="InterPro"/>
</dbReference>
<keyword evidence="2" id="KW-0732">Signal</keyword>
<dbReference type="Proteomes" id="UP000193484">
    <property type="component" value="Unassembled WGS sequence"/>
</dbReference>
<protein>
    <recommendedName>
        <fullName evidence="8">Lipoprotein LpqH</fullName>
    </recommendedName>
</protein>
<evidence type="ECO:0000313" key="6">
    <source>
        <dbReference type="EMBL" id="ORV07572.1"/>
    </source>
</evidence>
<sequence length="160" mass="15355">MLAVGSAAIVAAGLAGCSSDKSASDQAKDAMSSVTSAVTSATDAVKGNPEPGHAKMTVDGEEQDISGVAVCTPTGADMTIAIAGEDGGVSVVVAEDASKVTSVGLGTVDGVGLSVSPAGGDATASKDGKTYKVKGNAIGADLANPMAPVNKAFELAITCP</sequence>
<dbReference type="InterPro" id="IPR008691">
    <property type="entry name" value="LpqH"/>
</dbReference>
<keyword evidence="1" id="KW-1003">Cell membrane</keyword>
<reference evidence="6 7" key="1">
    <citation type="submission" date="2016-01" db="EMBL/GenBank/DDBJ databases">
        <title>The new phylogeny of the genus Mycobacterium.</title>
        <authorList>
            <person name="Tarcisio F."/>
            <person name="Conor M."/>
            <person name="Antonella G."/>
            <person name="Elisabetta G."/>
            <person name="Giulia F.S."/>
            <person name="Sara T."/>
            <person name="Anna F."/>
            <person name="Clotilde B."/>
            <person name="Roberto B."/>
            <person name="Veronica D.S."/>
            <person name="Fabio R."/>
            <person name="Monica P."/>
            <person name="Olivier J."/>
            <person name="Enrico T."/>
            <person name="Nicola S."/>
        </authorList>
    </citation>
    <scope>NUCLEOTIDE SEQUENCE [LARGE SCALE GENOMIC DNA]</scope>
    <source>
        <strain evidence="6 7">DSM 44179</strain>
    </source>
</reference>
<evidence type="ECO:0000256" key="1">
    <source>
        <dbReference type="ARBA" id="ARBA00022475"/>
    </source>
</evidence>
<keyword evidence="5" id="KW-0449">Lipoprotein</keyword>
<evidence type="ECO:0000313" key="7">
    <source>
        <dbReference type="Proteomes" id="UP000193484"/>
    </source>
</evidence>
<organism evidence="6 7">
    <name type="scientific">Mycolicibacterium fallax</name>
    <name type="common">Mycobacterium fallax</name>
    <dbReference type="NCBI Taxonomy" id="1793"/>
    <lineage>
        <taxon>Bacteria</taxon>
        <taxon>Bacillati</taxon>
        <taxon>Actinomycetota</taxon>
        <taxon>Actinomycetes</taxon>
        <taxon>Mycobacteriales</taxon>
        <taxon>Mycobacteriaceae</taxon>
        <taxon>Mycolicibacterium</taxon>
    </lineage>
</organism>
<name>A0A1X1RJ53_MYCFA</name>